<dbReference type="InterPro" id="IPR025326">
    <property type="entry name" value="DUF4232"/>
</dbReference>
<proteinExistence type="predicted"/>
<feature type="domain" description="DUF4232" evidence="2">
    <location>
        <begin position="29"/>
        <end position="143"/>
    </location>
</feature>
<organism evidence="3 4">
    <name type="scientific">Nocardia neocaledoniensis</name>
    <dbReference type="NCBI Taxonomy" id="236511"/>
    <lineage>
        <taxon>Bacteria</taxon>
        <taxon>Bacillati</taxon>
        <taxon>Actinomycetota</taxon>
        <taxon>Actinomycetes</taxon>
        <taxon>Mycobacteriales</taxon>
        <taxon>Nocardiaceae</taxon>
        <taxon>Nocardia</taxon>
    </lineage>
</organism>
<keyword evidence="1" id="KW-0732">Signal</keyword>
<protein>
    <submittedName>
        <fullName evidence="3">Uncharacterized protein DUF4232</fullName>
    </submittedName>
</protein>
<dbReference type="AlphaFoldDB" id="A0A317NVG5"/>
<comment type="caution">
    <text evidence="3">The sequence shown here is derived from an EMBL/GenBank/DDBJ whole genome shotgun (WGS) entry which is preliminary data.</text>
</comment>
<keyword evidence="4" id="KW-1185">Reference proteome</keyword>
<sequence length="163" mass="16677">MRRAIAMVAVAVPATFVVPGTGSAQLPMCSADMLSATTRQDAAPTGQNKLRVVLTNTSSGSCLVQGYPGIDLTGPDHPAFGPTFSVPRQETGTVPITVAPGAAVSSELTYLPDGPDGWAPTTIVVTPPDTDTSLEVPWPQAGSVARQDAAAHPGTFISPLQLV</sequence>
<evidence type="ECO:0000313" key="4">
    <source>
        <dbReference type="Proteomes" id="UP000246410"/>
    </source>
</evidence>
<feature type="signal peptide" evidence="1">
    <location>
        <begin position="1"/>
        <end position="24"/>
    </location>
</feature>
<dbReference type="Pfam" id="PF14016">
    <property type="entry name" value="DUF4232"/>
    <property type="match status" value="1"/>
</dbReference>
<reference evidence="3 4" key="1">
    <citation type="submission" date="2018-05" db="EMBL/GenBank/DDBJ databases">
        <title>Genomic Encyclopedia of Type Strains, Phase IV (KMG-IV): sequencing the most valuable type-strain genomes for metagenomic binning, comparative biology and taxonomic classification.</title>
        <authorList>
            <person name="Goeker M."/>
        </authorList>
    </citation>
    <scope>NUCLEOTIDE SEQUENCE [LARGE SCALE GENOMIC DNA]</scope>
    <source>
        <strain evidence="3 4">DSM 44717</strain>
    </source>
</reference>
<evidence type="ECO:0000256" key="1">
    <source>
        <dbReference type="SAM" id="SignalP"/>
    </source>
</evidence>
<gene>
    <name evidence="3" type="ORF">DFR69_10210</name>
</gene>
<evidence type="ECO:0000313" key="3">
    <source>
        <dbReference type="EMBL" id="PWV78952.1"/>
    </source>
</evidence>
<name>A0A317NVG5_9NOCA</name>
<accession>A0A317NVG5</accession>
<evidence type="ECO:0000259" key="2">
    <source>
        <dbReference type="Pfam" id="PF14016"/>
    </source>
</evidence>
<dbReference type="Proteomes" id="UP000246410">
    <property type="component" value="Unassembled WGS sequence"/>
</dbReference>
<dbReference type="EMBL" id="QGTL01000002">
    <property type="protein sequence ID" value="PWV78952.1"/>
    <property type="molecule type" value="Genomic_DNA"/>
</dbReference>
<feature type="chain" id="PRO_5016341875" evidence="1">
    <location>
        <begin position="25"/>
        <end position="163"/>
    </location>
</feature>